<protein>
    <submittedName>
        <fullName evidence="1">Unannotated protein</fullName>
    </submittedName>
</protein>
<organism evidence="1">
    <name type="scientific">freshwater metagenome</name>
    <dbReference type="NCBI Taxonomy" id="449393"/>
    <lineage>
        <taxon>unclassified sequences</taxon>
        <taxon>metagenomes</taxon>
        <taxon>ecological metagenomes</taxon>
    </lineage>
</organism>
<evidence type="ECO:0000313" key="1">
    <source>
        <dbReference type="EMBL" id="CAB4639632.1"/>
    </source>
</evidence>
<reference evidence="1" key="1">
    <citation type="submission" date="2020-05" db="EMBL/GenBank/DDBJ databases">
        <authorList>
            <person name="Chiriac C."/>
            <person name="Salcher M."/>
            <person name="Ghai R."/>
            <person name="Kavagutti S V."/>
        </authorList>
    </citation>
    <scope>NUCLEOTIDE SEQUENCE</scope>
</reference>
<sequence length="44" mass="4455">MLFDVTVTSVSVQVTVTFGAAYVAPALVPLRSGKALIGHVPNAG</sequence>
<name>A0A6J6JRB8_9ZZZZ</name>
<dbReference type="AlphaFoldDB" id="A0A6J6JRB8"/>
<dbReference type="EMBL" id="CAEZVV010000018">
    <property type="protein sequence ID" value="CAB4639632.1"/>
    <property type="molecule type" value="Genomic_DNA"/>
</dbReference>
<proteinExistence type="predicted"/>
<accession>A0A6J6JRB8</accession>
<gene>
    <name evidence="1" type="ORF">UFOPK2143_00519</name>
</gene>